<dbReference type="PANTHER" id="PTHR24340:SF37">
    <property type="entry name" value="HOMEOBOX PROTEIN SLOU"/>
    <property type="match status" value="1"/>
</dbReference>
<dbReference type="RefSeq" id="XP_012937460.1">
    <property type="nucleotide sequence ID" value="XM_013082006.1"/>
</dbReference>
<evidence type="ECO:0000256" key="2">
    <source>
        <dbReference type="ARBA" id="ARBA00023125"/>
    </source>
</evidence>
<dbReference type="InterPro" id="IPR050394">
    <property type="entry name" value="Homeobox_NK-like"/>
</dbReference>
<dbReference type="InterPro" id="IPR020479">
    <property type="entry name" value="HD_metazoa"/>
</dbReference>
<reference evidence="10" key="1">
    <citation type="submission" date="2025-08" db="UniProtKB">
        <authorList>
            <consortium name="RefSeq"/>
        </authorList>
    </citation>
    <scope>IDENTIFICATION</scope>
</reference>
<dbReference type="PROSITE" id="PS00027">
    <property type="entry name" value="HOMEOBOX_1"/>
    <property type="match status" value="1"/>
</dbReference>
<organism evidence="9 10">
    <name type="scientific">Aplysia californica</name>
    <name type="common">California sea hare</name>
    <dbReference type="NCBI Taxonomy" id="6500"/>
    <lineage>
        <taxon>Eukaryota</taxon>
        <taxon>Metazoa</taxon>
        <taxon>Spiralia</taxon>
        <taxon>Lophotrochozoa</taxon>
        <taxon>Mollusca</taxon>
        <taxon>Gastropoda</taxon>
        <taxon>Heterobranchia</taxon>
        <taxon>Euthyneura</taxon>
        <taxon>Tectipleura</taxon>
        <taxon>Aplysiida</taxon>
        <taxon>Aplysioidea</taxon>
        <taxon>Aplysiidae</taxon>
        <taxon>Aplysia</taxon>
    </lineage>
</organism>
<evidence type="ECO:0000256" key="6">
    <source>
        <dbReference type="RuleBase" id="RU000682"/>
    </source>
</evidence>
<dbReference type="InterPro" id="IPR001356">
    <property type="entry name" value="HD"/>
</dbReference>
<protein>
    <submittedName>
        <fullName evidence="10">Homeobox protein MOX-1</fullName>
    </submittedName>
</protein>
<dbReference type="Pfam" id="PF00046">
    <property type="entry name" value="Homeodomain"/>
    <property type="match status" value="1"/>
</dbReference>
<dbReference type="GeneID" id="101856421"/>
<evidence type="ECO:0000313" key="10">
    <source>
        <dbReference type="RefSeq" id="XP_012937460.1"/>
    </source>
</evidence>
<dbReference type="SUPFAM" id="SSF46689">
    <property type="entry name" value="Homeodomain-like"/>
    <property type="match status" value="1"/>
</dbReference>
<dbReference type="SMART" id="SM00389">
    <property type="entry name" value="HOX"/>
    <property type="match status" value="1"/>
</dbReference>
<evidence type="ECO:0000256" key="4">
    <source>
        <dbReference type="ARBA" id="ARBA00023242"/>
    </source>
</evidence>
<keyword evidence="2 5" id="KW-0238">DNA-binding</keyword>
<dbReference type="PRINTS" id="PR00024">
    <property type="entry name" value="HOMEOBOX"/>
</dbReference>
<comment type="subcellular location">
    <subcellularLocation>
        <location evidence="1 5 6">Nucleus</location>
    </subcellularLocation>
</comment>
<dbReference type="PANTHER" id="PTHR24340">
    <property type="entry name" value="HOMEOBOX PROTEIN NKX"/>
    <property type="match status" value="1"/>
</dbReference>
<keyword evidence="4 5" id="KW-0539">Nucleus</keyword>
<evidence type="ECO:0000256" key="5">
    <source>
        <dbReference type="PROSITE-ProRule" id="PRU00108"/>
    </source>
</evidence>
<dbReference type="Gene3D" id="1.10.10.60">
    <property type="entry name" value="Homeodomain-like"/>
    <property type="match status" value="1"/>
</dbReference>
<feature type="compositionally biased region" description="Polar residues" evidence="7">
    <location>
        <begin position="176"/>
        <end position="185"/>
    </location>
</feature>
<feature type="compositionally biased region" description="Acidic residues" evidence="7">
    <location>
        <begin position="205"/>
        <end position="217"/>
    </location>
</feature>
<evidence type="ECO:0000313" key="9">
    <source>
        <dbReference type="Proteomes" id="UP000694888"/>
    </source>
</evidence>
<dbReference type="InterPro" id="IPR009057">
    <property type="entry name" value="Homeodomain-like_sf"/>
</dbReference>
<feature type="compositionally biased region" description="Basic and acidic residues" evidence="7">
    <location>
        <begin position="123"/>
        <end position="132"/>
    </location>
</feature>
<sequence length="346" mass="39048">MEAETKEVVCSASTEEKTKSHIIHPKYAEIFNFTYKNLQCLPGIVVTKDSDFSDNNAEDDDKPLDYAVNFSVGGKRKEHPTPFYVEDILSPRKCDTDRGPLAHFGRDLHTSFRYRDEHILRRRHSSSDHTDGDLSDMESFPVPIKRRRLQDTTFQETEEPTEQKTQQHGNEPEPASSPNAESCNKPSPPNPKEKDKLSSENVKSDEDDDENLADDADGNSRALKQRRARTAFTYEQLVALENKFKMTRYLSVCERLNLALSLSLTETQVKIWFQNRRTKWKKQNPGLDVNSPTVPTAASVSGGLASFPFPGPDMFNSVLGQMGPLGTGLFLNSPVMISQRHGQWGL</sequence>
<feature type="region of interest" description="Disordered" evidence="7">
    <location>
        <begin position="123"/>
        <end position="222"/>
    </location>
</feature>
<feature type="compositionally biased region" description="Basic and acidic residues" evidence="7">
    <location>
        <begin position="191"/>
        <end position="204"/>
    </location>
</feature>
<feature type="domain" description="Homeobox" evidence="8">
    <location>
        <begin position="223"/>
        <end position="283"/>
    </location>
</feature>
<keyword evidence="3 5" id="KW-0371">Homeobox</keyword>
<proteinExistence type="predicted"/>
<dbReference type="CDD" id="cd00086">
    <property type="entry name" value="homeodomain"/>
    <property type="match status" value="1"/>
</dbReference>
<dbReference type="Proteomes" id="UP000694888">
    <property type="component" value="Unplaced"/>
</dbReference>
<evidence type="ECO:0000256" key="3">
    <source>
        <dbReference type="ARBA" id="ARBA00023155"/>
    </source>
</evidence>
<keyword evidence="9" id="KW-1185">Reference proteome</keyword>
<gene>
    <name evidence="10" type="primary">LOC101856421</name>
</gene>
<dbReference type="GO" id="GO:0003677">
    <property type="term" value="F:DNA binding"/>
    <property type="evidence" value="ECO:0007669"/>
    <property type="project" value="UniProtKB-KW"/>
</dbReference>
<feature type="DNA-binding region" description="Homeobox" evidence="5">
    <location>
        <begin position="225"/>
        <end position="284"/>
    </location>
</feature>
<accession>A0ABM0ZZ13</accession>
<dbReference type="PROSITE" id="PS50071">
    <property type="entry name" value="HOMEOBOX_2"/>
    <property type="match status" value="1"/>
</dbReference>
<name>A0ABM0ZZ13_APLCA</name>
<dbReference type="InterPro" id="IPR017970">
    <property type="entry name" value="Homeobox_CS"/>
</dbReference>
<evidence type="ECO:0000259" key="8">
    <source>
        <dbReference type="PROSITE" id="PS50071"/>
    </source>
</evidence>
<evidence type="ECO:0000256" key="1">
    <source>
        <dbReference type="ARBA" id="ARBA00004123"/>
    </source>
</evidence>
<evidence type="ECO:0000256" key="7">
    <source>
        <dbReference type="SAM" id="MobiDB-lite"/>
    </source>
</evidence>